<evidence type="ECO:0000313" key="2">
    <source>
        <dbReference type="EMBL" id="JAE37041.1"/>
    </source>
</evidence>
<organism evidence="2">
    <name type="scientific">Arundo donax</name>
    <name type="common">Giant reed</name>
    <name type="synonym">Donax arundinaceus</name>
    <dbReference type="NCBI Taxonomy" id="35708"/>
    <lineage>
        <taxon>Eukaryota</taxon>
        <taxon>Viridiplantae</taxon>
        <taxon>Streptophyta</taxon>
        <taxon>Embryophyta</taxon>
        <taxon>Tracheophyta</taxon>
        <taxon>Spermatophyta</taxon>
        <taxon>Magnoliopsida</taxon>
        <taxon>Liliopsida</taxon>
        <taxon>Poales</taxon>
        <taxon>Poaceae</taxon>
        <taxon>PACMAD clade</taxon>
        <taxon>Arundinoideae</taxon>
        <taxon>Arundineae</taxon>
        <taxon>Arundo</taxon>
    </lineage>
</organism>
<proteinExistence type="predicted"/>
<dbReference type="EMBL" id="GBRH01160855">
    <property type="protein sequence ID" value="JAE37041.1"/>
    <property type="molecule type" value="Transcribed_RNA"/>
</dbReference>
<protein>
    <submittedName>
        <fullName evidence="2">Uncharacterized protein</fullName>
    </submittedName>
</protein>
<evidence type="ECO:0000256" key="1">
    <source>
        <dbReference type="SAM" id="MobiDB-lite"/>
    </source>
</evidence>
<reference evidence="2" key="1">
    <citation type="submission" date="2014-09" db="EMBL/GenBank/DDBJ databases">
        <authorList>
            <person name="Magalhaes I.L.F."/>
            <person name="Oliveira U."/>
            <person name="Santos F.R."/>
            <person name="Vidigal T.H.D.A."/>
            <person name="Brescovit A.D."/>
            <person name="Santos A.J."/>
        </authorList>
    </citation>
    <scope>NUCLEOTIDE SEQUENCE</scope>
    <source>
        <tissue evidence="2">Shoot tissue taken approximately 20 cm above the soil surface</tissue>
    </source>
</reference>
<name>A0A0A9HQ85_ARUDO</name>
<accession>A0A0A9HQ85</accession>
<dbReference type="AlphaFoldDB" id="A0A0A9HQ85"/>
<sequence>MSTAGPRTTREPGNTPRSASGGIYAAGEGTIAAARC</sequence>
<reference evidence="2" key="2">
    <citation type="journal article" date="2015" name="Data Brief">
        <title>Shoot transcriptome of the giant reed, Arundo donax.</title>
        <authorList>
            <person name="Barrero R.A."/>
            <person name="Guerrero F.D."/>
            <person name="Moolhuijzen P."/>
            <person name="Goolsby J.A."/>
            <person name="Tidwell J."/>
            <person name="Bellgard S.E."/>
            <person name="Bellgard M.I."/>
        </authorList>
    </citation>
    <scope>NUCLEOTIDE SEQUENCE</scope>
    <source>
        <tissue evidence="2">Shoot tissue taken approximately 20 cm above the soil surface</tissue>
    </source>
</reference>
<feature type="compositionally biased region" description="Polar residues" evidence="1">
    <location>
        <begin position="1"/>
        <end position="18"/>
    </location>
</feature>
<feature type="region of interest" description="Disordered" evidence="1">
    <location>
        <begin position="1"/>
        <end position="28"/>
    </location>
</feature>